<feature type="propeptide" id="PRO_5035502470" evidence="11">
    <location>
        <begin position="1"/>
        <end position="6"/>
    </location>
</feature>
<dbReference type="InterPro" id="IPR045584">
    <property type="entry name" value="Pilin-like"/>
</dbReference>
<comment type="similarity">
    <text evidence="9 10">Belongs to the ComGC family.</text>
</comment>
<keyword evidence="10" id="KW-0813">Transport</keyword>
<reference evidence="12 13" key="1">
    <citation type="submission" date="2014-04" db="EMBL/GenBank/DDBJ databases">
        <title>Draft genome sequence of Bacillus azotoformans MEV2011, a (co-) denitrifying strain unable to grow in the presence of oxygen.</title>
        <authorList>
            <person name="Nielsen M."/>
            <person name="Schreiber L."/>
            <person name="Finster K."/>
            <person name="Schramm A."/>
        </authorList>
    </citation>
    <scope>NUCLEOTIDE SEQUENCE [LARGE SCALE GENOMIC DNA]</scope>
    <source>
        <strain evidence="12 13">MEV2011</strain>
    </source>
</reference>
<evidence type="ECO:0000256" key="10">
    <source>
        <dbReference type="PIRNR" id="PIRNR029928"/>
    </source>
</evidence>
<keyword evidence="6 10" id="KW-1133">Transmembrane helix</keyword>
<dbReference type="GO" id="GO:0009986">
    <property type="term" value="C:cell surface"/>
    <property type="evidence" value="ECO:0007669"/>
    <property type="project" value="UniProtKB-SubCell"/>
</dbReference>
<dbReference type="GO" id="GO:0030420">
    <property type="term" value="P:establishment of competence for transformation"/>
    <property type="evidence" value="ECO:0007669"/>
    <property type="project" value="UniProtKB-UniRule"/>
</dbReference>
<evidence type="ECO:0000256" key="9">
    <source>
        <dbReference type="ARBA" id="ARBA00043982"/>
    </source>
</evidence>
<evidence type="ECO:0000313" key="12">
    <source>
        <dbReference type="EMBL" id="KEF38736.1"/>
    </source>
</evidence>
<evidence type="ECO:0000256" key="3">
    <source>
        <dbReference type="ARBA" id="ARBA00022475"/>
    </source>
</evidence>
<dbReference type="RefSeq" id="WP_035195257.1">
    <property type="nucleotide sequence ID" value="NZ_JJRY01000006.1"/>
</dbReference>
<organism evidence="12 13">
    <name type="scientific">Schinkia azotoformans MEV2011</name>
    <dbReference type="NCBI Taxonomy" id="1348973"/>
    <lineage>
        <taxon>Bacteria</taxon>
        <taxon>Bacillati</taxon>
        <taxon>Bacillota</taxon>
        <taxon>Bacilli</taxon>
        <taxon>Bacillales</taxon>
        <taxon>Bacillaceae</taxon>
        <taxon>Calidifontibacillus/Schinkia group</taxon>
        <taxon>Schinkia</taxon>
    </lineage>
</organism>
<dbReference type="InterPro" id="IPR012902">
    <property type="entry name" value="N_methyl_site"/>
</dbReference>
<comment type="function">
    <text evidence="10">Required for transformation and DNA binding.</text>
</comment>
<feature type="chain" id="PRO_5035502471" description="ComG operon protein 3" evidence="11">
    <location>
        <begin position="7"/>
        <end position="104"/>
    </location>
</feature>
<keyword evidence="7 10" id="KW-0472">Membrane</keyword>
<evidence type="ECO:0000256" key="7">
    <source>
        <dbReference type="ARBA" id="ARBA00023136"/>
    </source>
</evidence>
<dbReference type="Pfam" id="PF07963">
    <property type="entry name" value="N_methyl"/>
    <property type="match status" value="1"/>
</dbReference>
<evidence type="ECO:0000256" key="4">
    <source>
        <dbReference type="ARBA" id="ARBA00022481"/>
    </source>
</evidence>
<evidence type="ECO:0000256" key="11">
    <source>
        <dbReference type="PIRSR" id="PIRSR029928-50"/>
    </source>
</evidence>
<dbReference type="SUPFAM" id="SSF54523">
    <property type="entry name" value="Pili subunits"/>
    <property type="match status" value="1"/>
</dbReference>
<dbReference type="OrthoDB" id="1798043at2"/>
<comment type="subunit">
    <text evidence="10">Homodimer.</text>
</comment>
<evidence type="ECO:0000256" key="6">
    <source>
        <dbReference type="ARBA" id="ARBA00022989"/>
    </source>
</evidence>
<dbReference type="Proteomes" id="UP000027936">
    <property type="component" value="Unassembled WGS sequence"/>
</dbReference>
<dbReference type="InterPro" id="IPR016940">
    <property type="entry name" value="ComGC"/>
</dbReference>
<sequence>MKNQNGFTLIEMMIVLMIISILLLITIPNVTKNNSSVKKKGCDALVQLVGAQVQAYEIEKGSTPPDLEILITEKYIKTYTCPGGGQVQLAADGSVTAPAAPAGT</sequence>
<dbReference type="NCBIfam" id="TIGR02532">
    <property type="entry name" value="IV_pilin_GFxxxE"/>
    <property type="match status" value="1"/>
</dbReference>
<keyword evidence="4 11" id="KW-0488">Methylation</keyword>
<protein>
    <recommendedName>
        <fullName evidence="10">ComG operon protein 3</fullName>
    </recommendedName>
</protein>
<name>A0A072NMR4_SCHAZ</name>
<keyword evidence="5 10" id="KW-0812">Transmembrane</keyword>
<dbReference type="PIRSF" id="PIRSF029928">
    <property type="entry name" value="Late_competence_ComGC"/>
    <property type="match status" value="1"/>
</dbReference>
<dbReference type="GO" id="GO:0005886">
    <property type="term" value="C:plasma membrane"/>
    <property type="evidence" value="ECO:0007669"/>
    <property type="project" value="UniProtKB-SubCell"/>
</dbReference>
<dbReference type="EMBL" id="JJRY01000006">
    <property type="protein sequence ID" value="KEF38736.1"/>
    <property type="molecule type" value="Genomic_DNA"/>
</dbReference>
<dbReference type="Gene3D" id="3.30.700.10">
    <property type="entry name" value="Glycoprotein, Type 4 Pilin"/>
    <property type="match status" value="1"/>
</dbReference>
<evidence type="ECO:0000256" key="8">
    <source>
        <dbReference type="ARBA" id="ARBA00023287"/>
    </source>
</evidence>
<feature type="transmembrane region" description="Helical" evidence="10">
    <location>
        <begin position="6"/>
        <end position="30"/>
    </location>
</feature>
<keyword evidence="8 10" id="KW-0178">Competence</keyword>
<proteinExistence type="inferred from homology"/>
<dbReference type="AlphaFoldDB" id="A0A072NMR4"/>
<accession>A0A072NMR4</accession>
<gene>
    <name evidence="12" type="ORF">M670_01947</name>
</gene>
<keyword evidence="3 10" id="KW-1003">Cell membrane</keyword>
<comment type="subcellular location">
    <subcellularLocation>
        <location evidence="1">Cell membrane</location>
        <topology evidence="1">Single-pass membrane protein</topology>
    </subcellularLocation>
    <subcellularLocation>
        <location evidence="2">Cell surface</location>
    </subcellularLocation>
</comment>
<feature type="modified residue" description="N-methylphenylalanine" evidence="11">
    <location>
        <position position="7"/>
    </location>
</feature>
<dbReference type="NCBIfam" id="NF040999">
    <property type="entry name" value="pilin_ComGC"/>
    <property type="match status" value="1"/>
</dbReference>
<evidence type="ECO:0000313" key="13">
    <source>
        <dbReference type="Proteomes" id="UP000027936"/>
    </source>
</evidence>
<dbReference type="PATRIC" id="fig|1348973.3.peg.1897"/>
<evidence type="ECO:0000256" key="2">
    <source>
        <dbReference type="ARBA" id="ARBA00004241"/>
    </source>
</evidence>
<comment type="caution">
    <text evidence="12">The sequence shown here is derived from an EMBL/GenBank/DDBJ whole genome shotgun (WGS) entry which is preliminary data.</text>
</comment>
<evidence type="ECO:0000256" key="5">
    <source>
        <dbReference type="ARBA" id="ARBA00022692"/>
    </source>
</evidence>
<evidence type="ECO:0000256" key="1">
    <source>
        <dbReference type="ARBA" id="ARBA00004162"/>
    </source>
</evidence>